<keyword evidence="1" id="KW-0121">Carboxypeptidase</keyword>
<dbReference type="GO" id="GO:0009002">
    <property type="term" value="F:serine-type D-Ala-D-Ala carboxypeptidase activity"/>
    <property type="evidence" value="ECO:0007669"/>
    <property type="project" value="UniProtKB-EC"/>
</dbReference>
<dbReference type="AlphaFoldDB" id="A0A1U7N8I6"/>
<name>A0A1U7N8I6_9CYAN</name>
<dbReference type="Gene3D" id="3.40.710.10">
    <property type="entry name" value="DD-peptidase/beta-lactamase superfamily"/>
    <property type="match status" value="2"/>
</dbReference>
<gene>
    <name evidence="11" type="ORF">BJP37_27875</name>
</gene>
<dbReference type="EMBL" id="MKZS01000001">
    <property type="protein sequence ID" value="OLT62268.1"/>
    <property type="molecule type" value="Genomic_DNA"/>
</dbReference>
<dbReference type="Gene3D" id="1.10.3810.10">
    <property type="entry name" value="Biosynthetic peptidoglycan transglycosylase-like"/>
    <property type="match status" value="1"/>
</dbReference>
<evidence type="ECO:0000259" key="10">
    <source>
        <dbReference type="PROSITE" id="PS50035"/>
    </source>
</evidence>
<dbReference type="InterPro" id="IPR050396">
    <property type="entry name" value="Glycosyltr_51/Transpeptidase"/>
</dbReference>
<evidence type="ECO:0000313" key="11">
    <source>
        <dbReference type="EMBL" id="OLT62268.1"/>
    </source>
</evidence>
<feature type="region of interest" description="Disordered" evidence="9">
    <location>
        <begin position="500"/>
        <end position="525"/>
    </location>
</feature>
<accession>A0A1U7N8I6</accession>
<keyword evidence="3" id="KW-0328">Glycosyltransferase</keyword>
<reference evidence="11 12" key="1">
    <citation type="submission" date="2016-10" db="EMBL/GenBank/DDBJ databases">
        <title>Comparative genomics uncovers the prolific and rare metabolic potential of the cyanobacterial genus Moorea.</title>
        <authorList>
            <person name="Leao T."/>
            <person name="Castelao G."/>
            <person name="Korobeynikov A."/>
            <person name="Monroe E.A."/>
            <person name="Podell S."/>
            <person name="Glukhov E."/>
            <person name="Allen E."/>
            <person name="Gerwick W.H."/>
            <person name="Gerwick L."/>
        </authorList>
    </citation>
    <scope>NUCLEOTIDE SEQUENCE [LARGE SCALE GENOMIC DNA]</scope>
    <source>
        <strain evidence="11 12">PNG5-198</strain>
    </source>
</reference>
<dbReference type="InterPro" id="IPR001264">
    <property type="entry name" value="Glyco_trans_51"/>
</dbReference>
<dbReference type="InterPro" id="IPR001736">
    <property type="entry name" value="PLipase_D/transphosphatidylase"/>
</dbReference>
<protein>
    <submittedName>
        <fullName evidence="11">Penicillin-binding protein 1C</fullName>
    </submittedName>
</protein>
<evidence type="ECO:0000256" key="3">
    <source>
        <dbReference type="ARBA" id="ARBA00022676"/>
    </source>
</evidence>
<evidence type="ECO:0000256" key="7">
    <source>
        <dbReference type="ARBA" id="ARBA00034000"/>
    </source>
</evidence>
<evidence type="ECO:0000256" key="4">
    <source>
        <dbReference type="ARBA" id="ARBA00022679"/>
    </source>
</evidence>
<dbReference type="SUPFAM" id="SSF53955">
    <property type="entry name" value="Lysozyme-like"/>
    <property type="match status" value="1"/>
</dbReference>
<dbReference type="GO" id="GO:0008955">
    <property type="term" value="F:peptidoglycan glycosyltransferase activity"/>
    <property type="evidence" value="ECO:0007669"/>
    <property type="project" value="UniProtKB-EC"/>
</dbReference>
<sequence>MWLRLNPKHRRAVKLALGLALLSITVRSLPYLAPIRAKDLVQDDLAVEFRDRNGLSLGTILSRDQDHTAVVPLDQISPHFIHAILAAEDGEFYHHGALEMRAIMRSLIEAIEAKRIVSGASTITMQLARMLEPNPRTLPAKFQEIWLSWRLAAGMSKDEILAAYINRLPMGGNIYGLEAAARIYFGMPASELNVAQASLLAGLPNNPNYLNPYYYWDAAKRRQIYVLNRMVEDGYITATQADQAYEEAISLLPRQQGIIAAPHFLFLVANQLPSEHPSQIRTTIDRPLQEFVEAQVQQVVRELAHKNVHHAAAIVIENQSGEVYAYVGSPDYFSEAELGRNDGVQALRQPGSTLKPFLYKLALEQRIIRPNTVLADIPTYYPIPGARLYSPTDYSETFLGPVRIRVALANSLNIPAVRVLEKVGVSNFLLHLHQLGFEHLTQSPEHYGLGLTLGSGEVSLWELARAYLTLARLGQPTSVVTTLSSPSPNRDDLSVYRRGARARRQGIQKSKQLSDHPPSMQSPLFNLPYRNAKGEQPNNLKHSNLKHSNLELSTLSTWALITDILSDPQARAQGFGVDSVLNLPFPAAVKTGTSSNFRDTWTVGFTKNYTVATWVGNFNGEPMEQVSGVIGAAPLWHRIMLHLHQSQEPAPFQAPPGLVQRPVCALSGLRPTPACPTVVQEYFYPDDLQDYEGQSDTFYQMTSVGANQQSPQYIVNLPDEYNEWLARQPQGNLAPGKLKILSPREGDLYVLYPTESDRDNKSAVQRLEFKVAGVKSESVEWWLNGEKLTTNSSNSFFWPLGPGDWTLEVKSGDISDRVSFQVQLAENPPTRRGFSIAGP</sequence>
<dbReference type="Pfam" id="PF00905">
    <property type="entry name" value="Transpeptidase"/>
    <property type="match status" value="1"/>
</dbReference>
<dbReference type="GO" id="GO:0006508">
    <property type="term" value="P:proteolysis"/>
    <property type="evidence" value="ECO:0007669"/>
    <property type="project" value="UniProtKB-KW"/>
</dbReference>
<proteinExistence type="predicted"/>
<dbReference type="PANTHER" id="PTHR32282">
    <property type="entry name" value="BINDING PROTEIN TRANSPEPTIDASE, PUTATIVE-RELATED"/>
    <property type="match status" value="1"/>
</dbReference>
<dbReference type="GO" id="GO:0009252">
    <property type="term" value="P:peptidoglycan biosynthetic process"/>
    <property type="evidence" value="ECO:0007669"/>
    <property type="project" value="TreeGrafter"/>
</dbReference>
<dbReference type="Proteomes" id="UP000186657">
    <property type="component" value="Unassembled WGS sequence"/>
</dbReference>
<dbReference type="GO" id="GO:0030288">
    <property type="term" value="C:outer membrane-bounded periplasmic space"/>
    <property type="evidence" value="ECO:0007669"/>
    <property type="project" value="TreeGrafter"/>
</dbReference>
<evidence type="ECO:0000256" key="6">
    <source>
        <dbReference type="ARBA" id="ARBA00023268"/>
    </source>
</evidence>
<dbReference type="InterPro" id="IPR036950">
    <property type="entry name" value="PBP_transglycosylase"/>
</dbReference>
<dbReference type="InterPro" id="IPR001460">
    <property type="entry name" value="PCN-bd_Tpept"/>
</dbReference>
<evidence type="ECO:0000256" key="5">
    <source>
        <dbReference type="ARBA" id="ARBA00022801"/>
    </source>
</evidence>
<dbReference type="InterPro" id="IPR009647">
    <property type="entry name" value="PBP_C"/>
</dbReference>
<evidence type="ECO:0000256" key="8">
    <source>
        <dbReference type="ARBA" id="ARBA00049902"/>
    </source>
</evidence>
<evidence type="ECO:0000256" key="1">
    <source>
        <dbReference type="ARBA" id="ARBA00022645"/>
    </source>
</evidence>
<comment type="caution">
    <text evidence="11">The sequence shown here is derived from an EMBL/GenBank/DDBJ whole genome shotgun (WGS) entry which is preliminary data.</text>
</comment>
<evidence type="ECO:0000313" key="12">
    <source>
        <dbReference type="Proteomes" id="UP000186657"/>
    </source>
</evidence>
<dbReference type="GO" id="GO:0006793">
    <property type="term" value="P:phosphorus metabolic process"/>
    <property type="evidence" value="ECO:0007669"/>
    <property type="project" value="UniProtKB-ARBA"/>
</dbReference>
<dbReference type="Pfam" id="PF06832">
    <property type="entry name" value="BiPBP_C"/>
    <property type="match status" value="1"/>
</dbReference>
<dbReference type="PROSITE" id="PS50035">
    <property type="entry name" value="PLD"/>
    <property type="match status" value="1"/>
</dbReference>
<dbReference type="GO" id="GO:0008658">
    <property type="term" value="F:penicillin binding"/>
    <property type="evidence" value="ECO:0007669"/>
    <property type="project" value="InterPro"/>
</dbReference>
<dbReference type="InterPro" id="IPR023346">
    <property type="entry name" value="Lysozyme-like_dom_sf"/>
</dbReference>
<evidence type="ECO:0000256" key="2">
    <source>
        <dbReference type="ARBA" id="ARBA00022670"/>
    </source>
</evidence>
<dbReference type="InterPro" id="IPR012338">
    <property type="entry name" value="Beta-lactam/transpept-like"/>
</dbReference>
<dbReference type="SUPFAM" id="SSF56601">
    <property type="entry name" value="beta-lactamase/transpeptidase-like"/>
    <property type="match status" value="1"/>
</dbReference>
<keyword evidence="12" id="KW-1185">Reference proteome</keyword>
<keyword evidence="5" id="KW-0378">Hydrolase</keyword>
<keyword evidence="6" id="KW-0511">Multifunctional enzyme</keyword>
<comment type="catalytic activity">
    <reaction evidence="7">
        <text>Preferential cleavage: (Ac)2-L-Lys-D-Ala-|-D-Ala. Also transpeptidation of peptidyl-alanyl moieties that are N-acyl substituents of D-alanine.</text>
        <dbReference type="EC" id="3.4.16.4"/>
    </reaction>
</comment>
<comment type="catalytic activity">
    <reaction evidence="8">
        <text>[GlcNAc-(1-&gt;4)-Mur2Ac(oyl-L-Ala-gamma-D-Glu-L-Lys-D-Ala-D-Ala)](n)-di-trans,octa-cis-undecaprenyl diphosphate + beta-D-GlcNAc-(1-&gt;4)-Mur2Ac(oyl-L-Ala-gamma-D-Glu-L-Lys-D-Ala-D-Ala)-di-trans,octa-cis-undecaprenyl diphosphate = [GlcNAc-(1-&gt;4)-Mur2Ac(oyl-L-Ala-gamma-D-Glu-L-Lys-D-Ala-D-Ala)](n+1)-di-trans,octa-cis-undecaprenyl diphosphate + di-trans,octa-cis-undecaprenyl diphosphate + H(+)</text>
        <dbReference type="Rhea" id="RHEA:23708"/>
        <dbReference type="Rhea" id="RHEA-COMP:9602"/>
        <dbReference type="Rhea" id="RHEA-COMP:9603"/>
        <dbReference type="ChEBI" id="CHEBI:15378"/>
        <dbReference type="ChEBI" id="CHEBI:58405"/>
        <dbReference type="ChEBI" id="CHEBI:60033"/>
        <dbReference type="ChEBI" id="CHEBI:78435"/>
        <dbReference type="EC" id="2.4.99.28"/>
    </reaction>
</comment>
<dbReference type="Pfam" id="PF00912">
    <property type="entry name" value="Transgly"/>
    <property type="match status" value="1"/>
</dbReference>
<keyword evidence="4" id="KW-0808">Transferase</keyword>
<organism evidence="11 12">
    <name type="scientific">Moorena bouillonii PNG</name>
    <dbReference type="NCBI Taxonomy" id="568701"/>
    <lineage>
        <taxon>Bacteria</taxon>
        <taxon>Bacillati</taxon>
        <taxon>Cyanobacteriota</taxon>
        <taxon>Cyanophyceae</taxon>
        <taxon>Coleofasciculales</taxon>
        <taxon>Coleofasciculaceae</taxon>
        <taxon>Moorena</taxon>
    </lineage>
</organism>
<evidence type="ECO:0000256" key="9">
    <source>
        <dbReference type="SAM" id="MobiDB-lite"/>
    </source>
</evidence>
<feature type="domain" description="PLD phosphodiesterase" evidence="10">
    <location>
        <begin position="305"/>
        <end position="336"/>
    </location>
</feature>
<keyword evidence="2" id="KW-0645">Protease</keyword>
<dbReference type="PANTHER" id="PTHR32282:SF15">
    <property type="entry name" value="PENICILLIN-BINDING PROTEIN 1C"/>
    <property type="match status" value="1"/>
</dbReference>